<keyword evidence="3 7" id="KW-0547">Nucleotide-binding</keyword>
<dbReference type="SUPFAM" id="SSF81923">
    <property type="entry name" value="Double Clp-N motif"/>
    <property type="match status" value="1"/>
</dbReference>
<dbReference type="InterPro" id="IPR003959">
    <property type="entry name" value="ATPase_AAA_core"/>
</dbReference>
<dbReference type="PROSITE" id="PS00871">
    <property type="entry name" value="CLPAB_2"/>
    <property type="match status" value="1"/>
</dbReference>
<dbReference type="GO" id="GO:0005524">
    <property type="term" value="F:ATP binding"/>
    <property type="evidence" value="ECO:0007669"/>
    <property type="project" value="UniProtKB-KW"/>
</dbReference>
<dbReference type="FunFam" id="3.40.50.300:FF:000010">
    <property type="entry name" value="Chaperone clpB 1, putative"/>
    <property type="match status" value="1"/>
</dbReference>
<evidence type="ECO:0000256" key="2">
    <source>
        <dbReference type="ARBA" id="ARBA00022737"/>
    </source>
</evidence>
<dbReference type="InterPro" id="IPR036628">
    <property type="entry name" value="Clp_N_dom_sf"/>
</dbReference>
<accession>A0A196SJB2</accession>
<reference evidence="11 12" key="1">
    <citation type="submission" date="2016-05" db="EMBL/GenBank/DDBJ databases">
        <title>Nuclear genome of Blastocystis sp. subtype 1 NandII.</title>
        <authorList>
            <person name="Gentekaki E."/>
            <person name="Curtis B."/>
            <person name="Stairs C."/>
            <person name="Eme L."/>
            <person name="Herman E."/>
            <person name="Klimes V."/>
            <person name="Arias M.C."/>
            <person name="Elias M."/>
            <person name="Hilliou F."/>
            <person name="Klute M."/>
            <person name="Malik S.-B."/>
            <person name="Pightling A."/>
            <person name="Rachubinski R."/>
            <person name="Salas D."/>
            <person name="Schlacht A."/>
            <person name="Suga H."/>
            <person name="Archibald J."/>
            <person name="Ball S.G."/>
            <person name="Clark G."/>
            <person name="Dacks J."/>
            <person name="Van Der Giezen M."/>
            <person name="Tsaousis A."/>
            <person name="Roger A."/>
        </authorList>
    </citation>
    <scope>NUCLEOTIDE SEQUENCE [LARGE SCALE GENOMIC DNA]</scope>
    <source>
        <strain evidence="12">ATCC 50177 / NandII</strain>
    </source>
</reference>
<dbReference type="InterPro" id="IPR001270">
    <property type="entry name" value="ClpA/B"/>
</dbReference>
<dbReference type="Pfam" id="PF00004">
    <property type="entry name" value="AAA"/>
    <property type="match status" value="1"/>
</dbReference>
<dbReference type="Pfam" id="PF07724">
    <property type="entry name" value="AAA_2"/>
    <property type="match status" value="1"/>
</dbReference>
<evidence type="ECO:0000256" key="6">
    <source>
        <dbReference type="PROSITE-ProRule" id="PRU01251"/>
    </source>
</evidence>
<dbReference type="InterPro" id="IPR019489">
    <property type="entry name" value="Clp_ATPase_C"/>
</dbReference>
<dbReference type="InterPro" id="IPR041546">
    <property type="entry name" value="ClpA/ClpB_AAA_lid"/>
</dbReference>
<evidence type="ECO:0000256" key="4">
    <source>
        <dbReference type="ARBA" id="ARBA00022840"/>
    </source>
</evidence>
<dbReference type="Gene3D" id="1.10.8.60">
    <property type="match status" value="1"/>
</dbReference>
<proteinExistence type="inferred from homology"/>
<feature type="region of interest" description="Disordered" evidence="9">
    <location>
        <begin position="737"/>
        <end position="764"/>
    </location>
</feature>
<dbReference type="STRING" id="478820.A0A196SJB2"/>
<organism evidence="11 12">
    <name type="scientific">Blastocystis sp. subtype 1 (strain ATCC 50177 / NandII)</name>
    <dbReference type="NCBI Taxonomy" id="478820"/>
    <lineage>
        <taxon>Eukaryota</taxon>
        <taxon>Sar</taxon>
        <taxon>Stramenopiles</taxon>
        <taxon>Bigyra</taxon>
        <taxon>Opalozoa</taxon>
        <taxon>Opalinata</taxon>
        <taxon>Blastocystidae</taxon>
        <taxon>Blastocystis</taxon>
    </lineage>
</organism>
<dbReference type="SMART" id="SM01086">
    <property type="entry name" value="ClpB_D2-small"/>
    <property type="match status" value="1"/>
</dbReference>
<evidence type="ECO:0000259" key="10">
    <source>
        <dbReference type="PROSITE" id="PS51903"/>
    </source>
</evidence>
<dbReference type="GO" id="GO:0034605">
    <property type="term" value="P:cellular response to heat"/>
    <property type="evidence" value="ECO:0007669"/>
    <property type="project" value="TreeGrafter"/>
</dbReference>
<protein>
    <submittedName>
        <fullName evidence="11">AAA ATPase domain-containing protein</fullName>
    </submittedName>
</protein>
<dbReference type="GO" id="GO:0016887">
    <property type="term" value="F:ATP hydrolysis activity"/>
    <property type="evidence" value="ECO:0007669"/>
    <property type="project" value="InterPro"/>
</dbReference>
<dbReference type="PROSITE" id="PS00870">
    <property type="entry name" value="CLPAB_1"/>
    <property type="match status" value="1"/>
</dbReference>
<keyword evidence="5 7" id="KW-0143">Chaperone</keyword>
<dbReference type="GO" id="GO:0005737">
    <property type="term" value="C:cytoplasm"/>
    <property type="evidence" value="ECO:0007669"/>
    <property type="project" value="TreeGrafter"/>
</dbReference>
<dbReference type="OrthoDB" id="47330at2759"/>
<dbReference type="InterPro" id="IPR028299">
    <property type="entry name" value="ClpA/B_CS2"/>
</dbReference>
<evidence type="ECO:0000256" key="7">
    <source>
        <dbReference type="RuleBase" id="RU004432"/>
    </source>
</evidence>
<keyword evidence="8" id="KW-0175">Coiled coil</keyword>
<keyword evidence="2 6" id="KW-0677">Repeat</keyword>
<dbReference type="PRINTS" id="PR00300">
    <property type="entry name" value="CLPPROTEASEA"/>
</dbReference>
<dbReference type="PANTHER" id="PTHR11638">
    <property type="entry name" value="ATP-DEPENDENT CLP PROTEASE"/>
    <property type="match status" value="1"/>
</dbReference>
<dbReference type="SMART" id="SM00382">
    <property type="entry name" value="AAA"/>
    <property type="match status" value="2"/>
</dbReference>
<dbReference type="FunFam" id="3.40.50.300:FF:000120">
    <property type="entry name" value="ATP-dependent chaperone ClpB"/>
    <property type="match status" value="1"/>
</dbReference>
<dbReference type="PROSITE" id="PS51903">
    <property type="entry name" value="CLP_R"/>
    <property type="match status" value="1"/>
</dbReference>
<dbReference type="Gene3D" id="3.40.50.300">
    <property type="entry name" value="P-loop containing nucleotide triphosphate hydrolases"/>
    <property type="match status" value="3"/>
</dbReference>
<sequence length="897" mass="101249">MSFDQSKFTNYVNDDLVHAQELAKKNANPQISSVHLAVSMLREPKNFPYLVCQKAGIDVELLRKKLDEQLQKLPKQDPVPDELYVSAGLSKVLKIAQDNAVANKDSRVAQDHLMLALFNDTVLCSLFESVGLTMKKLESAIKEKRGDAPADSDAPEGAYDALNQYGVDLVKEAEEGKIDPVIGRDEEIRRVIRILCRRTKNNPVLIGEPGVGKTAIVEGLANRIVQGDVPETLRVRLVSLDLGALIAGAKYRGEFEERLKAVMNEVKKSEGKIILFIDEMHLLLGAGKTDGAMDAANLLKPMLSRGELRVIGATTLEEYKKYVEKDAAFERRFQQVYVGEPSVEDTVSILRGLKDRYERYHGVRIDDAALVLAAKLSNRYIQDRFLPDKAIDLVDEACSSIRVQLDSQPEEIDRLERKQLQLEIEETAMENEKDDASKARLKKVQEELEEVREQLKPLMLRHEKEKGAVNELRRLKNKVAETQNKIEMAKRNHDTARVADLQYYALPELEEAIKKQEEAIEKQKDSRMLKEEVTSNDICRVVSNWTGIPVDRLNTSDRERLMELPKRLAEKVIGQDAAIEAVSDAILRSRAGLARPGKPTGCFLFLGPTGVGKTELAKKLALELFNDEKHIVRIDMSEYMEKHSVSRLVGAPPGYVGYEEGGELTEAVRRRPYNVILLDEIEKAHPDVWNLFLQVFDDGRLTDKQGRTVDFSNTVIIMTSNLGADILLEDREHQVRENGSVKRGSASDDEFEGKKHCLNDHSASPSISEEAKKRVMSVIKEHFRPEFINRLDDIIMFNPLGYTQMKAIMRLQIEDLNVRLREQSIGLEADDSALEKIMTDAYDPLYGARPLKRYIEKEIVTELSKKLIAGTLIPGNKYRLSAKNGVFEYTKCGAFQN</sequence>
<dbReference type="AlphaFoldDB" id="A0A196SJB2"/>
<gene>
    <name evidence="11" type="ORF">AV274_2005</name>
</gene>
<feature type="domain" description="Clp R" evidence="10">
    <location>
        <begin position="3"/>
        <end position="147"/>
    </location>
</feature>
<dbReference type="PANTHER" id="PTHR11638:SF18">
    <property type="entry name" value="HEAT SHOCK PROTEIN 104"/>
    <property type="match status" value="1"/>
</dbReference>
<evidence type="ECO:0000313" key="11">
    <source>
        <dbReference type="EMBL" id="OAO16272.1"/>
    </source>
</evidence>
<dbReference type="CDD" id="cd19499">
    <property type="entry name" value="RecA-like_ClpB_Hsp104-like"/>
    <property type="match status" value="1"/>
</dbReference>
<dbReference type="InterPro" id="IPR050130">
    <property type="entry name" value="ClpA_ClpB"/>
</dbReference>
<dbReference type="SUPFAM" id="SSF52540">
    <property type="entry name" value="P-loop containing nucleoside triphosphate hydrolases"/>
    <property type="match status" value="2"/>
</dbReference>
<dbReference type="Pfam" id="PF10431">
    <property type="entry name" value="ClpB_D2-small"/>
    <property type="match status" value="1"/>
</dbReference>
<dbReference type="InterPro" id="IPR018368">
    <property type="entry name" value="ClpA/B_CS1"/>
</dbReference>
<dbReference type="InterPro" id="IPR004176">
    <property type="entry name" value="Clp_R_N"/>
</dbReference>
<evidence type="ECO:0000313" key="12">
    <source>
        <dbReference type="Proteomes" id="UP000078348"/>
    </source>
</evidence>
<keyword evidence="4 7" id="KW-0067">ATP-binding</keyword>
<dbReference type="Proteomes" id="UP000078348">
    <property type="component" value="Unassembled WGS sequence"/>
</dbReference>
<keyword evidence="12" id="KW-1185">Reference proteome</keyword>
<dbReference type="EMBL" id="LXWW01000091">
    <property type="protein sequence ID" value="OAO16272.1"/>
    <property type="molecule type" value="Genomic_DNA"/>
</dbReference>
<evidence type="ECO:0000256" key="9">
    <source>
        <dbReference type="SAM" id="MobiDB-lite"/>
    </source>
</evidence>
<name>A0A196SJB2_BLAHN</name>
<evidence type="ECO:0000256" key="3">
    <source>
        <dbReference type="ARBA" id="ARBA00022741"/>
    </source>
</evidence>
<dbReference type="Gene3D" id="1.10.1780.10">
    <property type="entry name" value="Clp, N-terminal domain"/>
    <property type="match status" value="1"/>
</dbReference>
<evidence type="ECO:0000256" key="5">
    <source>
        <dbReference type="ARBA" id="ARBA00023186"/>
    </source>
</evidence>
<dbReference type="Pfam" id="PF02861">
    <property type="entry name" value="Clp_N"/>
    <property type="match status" value="1"/>
</dbReference>
<comment type="similarity">
    <text evidence="1 7">Belongs to the ClpA/ClpB family.</text>
</comment>
<dbReference type="InterPro" id="IPR027417">
    <property type="entry name" value="P-loop_NTPase"/>
</dbReference>
<evidence type="ECO:0000256" key="1">
    <source>
        <dbReference type="ARBA" id="ARBA00008675"/>
    </source>
</evidence>
<dbReference type="Pfam" id="PF17871">
    <property type="entry name" value="AAA_lid_9"/>
    <property type="match status" value="1"/>
</dbReference>
<dbReference type="CDD" id="cd00009">
    <property type="entry name" value="AAA"/>
    <property type="match status" value="1"/>
</dbReference>
<comment type="caution">
    <text evidence="11">The sequence shown here is derived from an EMBL/GenBank/DDBJ whole genome shotgun (WGS) entry which is preliminary data.</text>
</comment>
<dbReference type="InterPro" id="IPR003593">
    <property type="entry name" value="AAA+_ATPase"/>
</dbReference>
<feature type="coiled-coil region" evidence="8">
    <location>
        <begin position="412"/>
        <end position="526"/>
    </location>
</feature>
<evidence type="ECO:0000256" key="8">
    <source>
        <dbReference type="SAM" id="Coils"/>
    </source>
</evidence>